<keyword evidence="6" id="KW-1185">Reference proteome</keyword>
<comment type="caution">
    <text evidence="5">The sequence shown here is derived from an EMBL/GenBank/DDBJ whole genome shotgun (WGS) entry which is preliminary data.</text>
</comment>
<dbReference type="GO" id="GO:0015920">
    <property type="term" value="P:lipopolysaccharide transport"/>
    <property type="evidence" value="ECO:0007669"/>
    <property type="project" value="TreeGrafter"/>
</dbReference>
<sequence>MFRPQTRQSQARSAFGMLELIFHATVRNIRKSHGNAVIGLLMNIFQTLMLVAVFYFLMNVMGMRRNAIRGDFVLYIFSGVFMFMTHTKTMAAVIKAEGPTSPMMKHGPMNTIVAISAAAVGALYTQVLSASVILYFYHAAITPISIDDPVGVMAMLMLSWASGLAIGMVFMAAMPWAPDLFGIVSQIYMRANMIASGKMFVANMMPSYILKMFDWNPLFHTIDQGRGYMFLNYNPHFSNTSYPLKVTIACLMIGLMAESFTRKHASASWSAKR</sequence>
<dbReference type="PANTHER" id="PTHR30413:SF8">
    <property type="entry name" value="TRANSPORT PERMEASE PROTEIN"/>
    <property type="match status" value="1"/>
</dbReference>
<dbReference type="GO" id="GO:0005886">
    <property type="term" value="C:plasma membrane"/>
    <property type="evidence" value="ECO:0007669"/>
    <property type="project" value="UniProtKB-SubCell"/>
</dbReference>
<evidence type="ECO:0000256" key="4">
    <source>
        <dbReference type="SAM" id="Phobius"/>
    </source>
</evidence>
<evidence type="ECO:0000256" key="3">
    <source>
        <dbReference type="ARBA" id="ARBA00022448"/>
    </source>
</evidence>
<comment type="subcellular location">
    <subcellularLocation>
        <location evidence="1">Cell inner membrane</location>
        <topology evidence="1">Multi-pass membrane protein</topology>
    </subcellularLocation>
</comment>
<dbReference type="Proteomes" id="UP000010121">
    <property type="component" value="Unassembled WGS sequence"/>
</dbReference>
<dbReference type="eggNOG" id="COG1682">
    <property type="taxonomic scope" value="Bacteria"/>
</dbReference>
<dbReference type="PANTHER" id="PTHR30413">
    <property type="entry name" value="INNER MEMBRANE TRANSPORT PERMEASE"/>
    <property type="match status" value="1"/>
</dbReference>
<feature type="transmembrane region" description="Helical" evidence="4">
    <location>
        <begin position="36"/>
        <end position="60"/>
    </location>
</feature>
<dbReference type="OrthoDB" id="7835223at2"/>
<proteinExistence type="inferred from homology"/>
<keyword evidence="3" id="KW-0813">Transport</keyword>
<evidence type="ECO:0000256" key="1">
    <source>
        <dbReference type="ARBA" id="ARBA00004429"/>
    </source>
</evidence>
<dbReference type="EMBL" id="ACYY01000013">
    <property type="protein sequence ID" value="EEW24984.1"/>
    <property type="molecule type" value="Genomic_DNA"/>
</dbReference>
<comment type="similarity">
    <text evidence="2">Belongs to the ABC-2 integral membrane protein family.</text>
</comment>
<organism evidence="5 6">
    <name type="scientific">Rhodobacter ferrooxidans</name>
    <dbReference type="NCBI Taxonomy" id="371731"/>
    <lineage>
        <taxon>Bacteria</taxon>
        <taxon>Pseudomonadati</taxon>
        <taxon>Pseudomonadota</taxon>
        <taxon>Alphaproteobacteria</taxon>
        <taxon>Rhodobacterales</taxon>
        <taxon>Rhodobacter group</taxon>
        <taxon>Rhodobacter</taxon>
    </lineage>
</organism>
<evidence type="ECO:0000313" key="6">
    <source>
        <dbReference type="Proteomes" id="UP000010121"/>
    </source>
</evidence>
<dbReference type="STRING" id="371731.Rsw2DRAFT_2181"/>
<evidence type="ECO:0000256" key="2">
    <source>
        <dbReference type="ARBA" id="ARBA00007783"/>
    </source>
</evidence>
<evidence type="ECO:0000313" key="5">
    <source>
        <dbReference type="EMBL" id="EEW24984.1"/>
    </source>
</evidence>
<protein>
    <submittedName>
        <fullName evidence="5">ABC-2 type transporter</fullName>
    </submittedName>
</protein>
<feature type="transmembrane region" description="Helical" evidence="4">
    <location>
        <begin position="72"/>
        <end position="94"/>
    </location>
</feature>
<keyword evidence="4" id="KW-0812">Transmembrane</keyword>
<dbReference type="AlphaFoldDB" id="C8S211"/>
<gene>
    <name evidence="5" type="ORF">Rsw2DRAFT_2181</name>
</gene>
<reference evidence="5 6" key="1">
    <citation type="submission" date="2009-08" db="EMBL/GenBank/DDBJ databases">
        <title>The draft genome of Rhodobacter sp. SW2.</title>
        <authorList>
            <consortium name="US DOE Joint Genome Institute (JGI-PGF)"/>
            <person name="Lucas S."/>
            <person name="Copeland A."/>
            <person name="Lapidus A."/>
            <person name="Glavina del Rio T."/>
            <person name="Tice H."/>
            <person name="Bruce D."/>
            <person name="Goodwin L."/>
            <person name="Pitluck S."/>
            <person name="Larimer F."/>
            <person name="Land M.L."/>
            <person name="Hauser L."/>
            <person name="Emerson D."/>
        </authorList>
    </citation>
    <scope>NUCLEOTIDE SEQUENCE [LARGE SCALE GENOMIC DNA]</scope>
    <source>
        <strain evidence="5 6">SW2</strain>
    </source>
</reference>
<name>C8S211_9RHOB</name>
<dbReference type="RefSeq" id="WP_008030902.1">
    <property type="nucleotide sequence ID" value="NZ_ACYY01000013.1"/>
</dbReference>
<feature type="transmembrane region" description="Helical" evidence="4">
    <location>
        <begin position="114"/>
        <end position="137"/>
    </location>
</feature>
<keyword evidence="4" id="KW-1133">Transmembrane helix</keyword>
<accession>C8S211</accession>
<feature type="transmembrane region" description="Helical" evidence="4">
    <location>
        <begin position="149"/>
        <end position="174"/>
    </location>
</feature>
<keyword evidence="4" id="KW-0472">Membrane</keyword>